<keyword evidence="1" id="KW-0677">Repeat</keyword>
<gene>
    <name evidence="3" type="ORF">F0562_011731</name>
</gene>
<dbReference type="Gene3D" id="1.25.40.10">
    <property type="entry name" value="Tetratricopeptide repeat domain"/>
    <property type="match status" value="1"/>
</dbReference>
<evidence type="ECO:0000256" key="2">
    <source>
        <dbReference type="PROSITE-ProRule" id="PRU00708"/>
    </source>
</evidence>
<feature type="repeat" description="PPR" evidence="2">
    <location>
        <begin position="5"/>
        <end position="35"/>
    </location>
</feature>
<name>A0A5J4ZTH7_9ASTE</name>
<dbReference type="PANTHER" id="PTHR47926">
    <property type="entry name" value="PENTATRICOPEPTIDE REPEAT-CONTAINING PROTEIN"/>
    <property type="match status" value="1"/>
</dbReference>
<dbReference type="InterPro" id="IPR046960">
    <property type="entry name" value="PPR_At4g14850-like_plant"/>
</dbReference>
<dbReference type="Proteomes" id="UP000325577">
    <property type="component" value="Linkage Group LG5"/>
</dbReference>
<keyword evidence="4" id="KW-1185">Reference proteome</keyword>
<dbReference type="Pfam" id="PF01535">
    <property type="entry name" value="PPR"/>
    <property type="match status" value="1"/>
</dbReference>
<proteinExistence type="predicted"/>
<evidence type="ECO:0008006" key="5">
    <source>
        <dbReference type="Google" id="ProtNLM"/>
    </source>
</evidence>
<dbReference type="EMBL" id="CM018048">
    <property type="protein sequence ID" value="KAA8521116.1"/>
    <property type="molecule type" value="Genomic_DNA"/>
</dbReference>
<dbReference type="NCBIfam" id="TIGR00756">
    <property type="entry name" value="PPR"/>
    <property type="match status" value="1"/>
</dbReference>
<dbReference type="OrthoDB" id="1748732at2759"/>
<protein>
    <recommendedName>
        <fullName evidence="5">Pentatricopeptide repeat-containing protein</fullName>
    </recommendedName>
</protein>
<evidence type="ECO:0000256" key="1">
    <source>
        <dbReference type="ARBA" id="ARBA00022737"/>
    </source>
</evidence>
<dbReference type="PANTHER" id="PTHR47926:SF347">
    <property type="entry name" value="PENTATRICOPEPTIDE REPEAT-CONTAINING PROTEIN"/>
    <property type="match status" value="1"/>
</dbReference>
<evidence type="ECO:0000313" key="3">
    <source>
        <dbReference type="EMBL" id="KAA8521116.1"/>
    </source>
</evidence>
<dbReference type="AlphaFoldDB" id="A0A5J4ZTH7"/>
<dbReference type="PROSITE" id="PS51375">
    <property type="entry name" value="PPR"/>
    <property type="match status" value="1"/>
</dbReference>
<sequence length="68" mass="7862">MPHKNIVSWTALISGYAQHSRADKGFLLFSDMFAHYRPTEFAYASVLTSCNYDRGRQVFTFVDWAPKL</sequence>
<dbReference type="GO" id="GO:0003723">
    <property type="term" value="F:RNA binding"/>
    <property type="evidence" value="ECO:0007669"/>
    <property type="project" value="InterPro"/>
</dbReference>
<dbReference type="GO" id="GO:0009451">
    <property type="term" value="P:RNA modification"/>
    <property type="evidence" value="ECO:0007669"/>
    <property type="project" value="InterPro"/>
</dbReference>
<organism evidence="3 4">
    <name type="scientific">Nyssa sinensis</name>
    <dbReference type="NCBI Taxonomy" id="561372"/>
    <lineage>
        <taxon>Eukaryota</taxon>
        <taxon>Viridiplantae</taxon>
        <taxon>Streptophyta</taxon>
        <taxon>Embryophyta</taxon>
        <taxon>Tracheophyta</taxon>
        <taxon>Spermatophyta</taxon>
        <taxon>Magnoliopsida</taxon>
        <taxon>eudicotyledons</taxon>
        <taxon>Gunneridae</taxon>
        <taxon>Pentapetalae</taxon>
        <taxon>asterids</taxon>
        <taxon>Cornales</taxon>
        <taxon>Nyssaceae</taxon>
        <taxon>Nyssa</taxon>
    </lineage>
</organism>
<dbReference type="InterPro" id="IPR002885">
    <property type="entry name" value="PPR_rpt"/>
</dbReference>
<accession>A0A5J4ZTH7</accession>
<evidence type="ECO:0000313" key="4">
    <source>
        <dbReference type="Proteomes" id="UP000325577"/>
    </source>
</evidence>
<reference evidence="3 4" key="1">
    <citation type="submission" date="2019-09" db="EMBL/GenBank/DDBJ databases">
        <title>A chromosome-level genome assembly of the Chinese tupelo Nyssa sinensis.</title>
        <authorList>
            <person name="Yang X."/>
            <person name="Kang M."/>
            <person name="Yang Y."/>
            <person name="Xiong H."/>
            <person name="Wang M."/>
            <person name="Zhang Z."/>
            <person name="Wang Z."/>
            <person name="Wu H."/>
            <person name="Ma T."/>
            <person name="Liu J."/>
            <person name="Xi Z."/>
        </authorList>
    </citation>
    <scope>NUCLEOTIDE SEQUENCE [LARGE SCALE GENOMIC DNA]</scope>
    <source>
        <strain evidence="3">J267</strain>
        <tissue evidence="3">Leaf</tissue>
    </source>
</reference>
<dbReference type="InterPro" id="IPR011990">
    <property type="entry name" value="TPR-like_helical_dom_sf"/>
</dbReference>